<dbReference type="AlphaFoldDB" id="A0A381RT91"/>
<proteinExistence type="predicted"/>
<evidence type="ECO:0000256" key="2">
    <source>
        <dbReference type="SAM" id="Phobius"/>
    </source>
</evidence>
<evidence type="ECO:0000256" key="1">
    <source>
        <dbReference type="SAM" id="MobiDB-lite"/>
    </source>
</evidence>
<keyword evidence="2" id="KW-0812">Transmembrane</keyword>
<feature type="transmembrane region" description="Helical" evidence="2">
    <location>
        <begin position="29"/>
        <end position="51"/>
    </location>
</feature>
<reference evidence="3" key="1">
    <citation type="submission" date="2018-05" db="EMBL/GenBank/DDBJ databases">
        <authorList>
            <person name="Lanie J.A."/>
            <person name="Ng W.-L."/>
            <person name="Kazmierczak K.M."/>
            <person name="Andrzejewski T.M."/>
            <person name="Davidsen T.M."/>
            <person name="Wayne K.J."/>
            <person name="Tettelin H."/>
            <person name="Glass J.I."/>
            <person name="Rusch D."/>
            <person name="Podicherti R."/>
            <person name="Tsui H.-C.T."/>
            <person name="Winkler M.E."/>
        </authorList>
    </citation>
    <scope>NUCLEOTIDE SEQUENCE</scope>
</reference>
<dbReference type="EMBL" id="UINC01002122">
    <property type="protein sequence ID" value="SUZ93147.1"/>
    <property type="molecule type" value="Genomic_DNA"/>
</dbReference>
<name>A0A381RT91_9ZZZZ</name>
<organism evidence="3">
    <name type="scientific">marine metagenome</name>
    <dbReference type="NCBI Taxonomy" id="408172"/>
    <lineage>
        <taxon>unclassified sequences</taxon>
        <taxon>metagenomes</taxon>
        <taxon>ecological metagenomes</taxon>
    </lineage>
</organism>
<protein>
    <submittedName>
        <fullName evidence="3">Uncharacterized protein</fullName>
    </submittedName>
</protein>
<evidence type="ECO:0000313" key="3">
    <source>
        <dbReference type="EMBL" id="SUZ93147.1"/>
    </source>
</evidence>
<feature type="region of interest" description="Disordered" evidence="1">
    <location>
        <begin position="93"/>
        <end position="118"/>
    </location>
</feature>
<sequence>MLPKERAAILDRSFGHGSAFGGIEMTRRLLGPFGAATTLSALMVVLATGLLGGQGQSVTPWGRPNLEGIWLDVYSTPFERPVALGDRELATAEERAARDQARMGSQGRNRRGDDGRRDVAGAYNAVYTSAKPAGPRTSLVVDPPNGRIPPLTAEAQRANEVQRDWRLMLLQNTETCRSGARGCAGGEYGPPSPRRFDVAPFYNTGRMNRHDGPEDQSLGDRCMTGRTPDFNGFRRIVQGEDAIAMGYDTGQGQGFQRVIYLDGTHPAGHIRLRHGDSRGRWEGETLVIETTNFSSKFPFRGSGENRRLVERYSRIDEDTLDYEATIEDPTVWTAPWTIRQELKRQSDEQNRIYYEPRCHEGNYGLPALLVGRRVDEDAFAEGRGPNPFSMDTATCVQGLE</sequence>
<keyword evidence="2" id="KW-1133">Transmembrane helix</keyword>
<keyword evidence="2" id="KW-0472">Membrane</keyword>
<gene>
    <name evidence="3" type="ORF">METZ01_LOCUS46001</name>
</gene>
<accession>A0A381RT91</accession>